<dbReference type="CDD" id="cd03130">
    <property type="entry name" value="GATase1_CobB"/>
    <property type="match status" value="1"/>
</dbReference>
<gene>
    <name evidence="9" type="primary">cbiA</name>
    <name evidence="12" type="ORF">C4900_06170</name>
</gene>
<dbReference type="PANTHER" id="PTHR43873:SF1">
    <property type="entry name" value="COBYRINATE A,C-DIAMIDE SYNTHASE"/>
    <property type="match status" value="1"/>
</dbReference>
<dbReference type="GO" id="GO:0042242">
    <property type="term" value="F:cobyrinic acid a,c-diamide synthase activity"/>
    <property type="evidence" value="ECO:0007669"/>
    <property type="project" value="UniProtKB-UniRule"/>
</dbReference>
<keyword evidence="8 9" id="KW-0315">Glutamine amidotransferase</keyword>
<feature type="domain" description="CobB/CobQ-like glutamine amidotransferase" evidence="11">
    <location>
        <begin position="245"/>
        <end position="434"/>
    </location>
</feature>
<evidence type="ECO:0000256" key="7">
    <source>
        <dbReference type="ARBA" id="ARBA00022842"/>
    </source>
</evidence>
<keyword evidence="7 9" id="KW-0460">Magnesium</keyword>
<dbReference type="RefSeq" id="WP_114282663.1">
    <property type="nucleotide sequence ID" value="NZ_PSYR01000001.1"/>
</dbReference>
<dbReference type="OrthoDB" id="9764035at2"/>
<dbReference type="AlphaFoldDB" id="A0A368HML4"/>
<comment type="caution">
    <text evidence="12">The sequence shown here is derived from an EMBL/GenBank/DDBJ whole genome shotgun (WGS) entry which is preliminary data.</text>
</comment>
<feature type="domain" description="CobQ/CobB/MinD/ParA nucleotide binding" evidence="10">
    <location>
        <begin position="14"/>
        <end position="185"/>
    </location>
</feature>
<comment type="pathway">
    <text evidence="9">Cofactor biosynthesis; adenosylcobalamin biosynthesis; cob(II)yrinate a,c-diamide from sirohydrochlorin (anaerobic route): step 10/10.</text>
</comment>
<organism evidence="12 13">
    <name type="scientific">Acidiferrobacter thiooxydans</name>
    <dbReference type="NCBI Taxonomy" id="163359"/>
    <lineage>
        <taxon>Bacteria</taxon>
        <taxon>Pseudomonadati</taxon>
        <taxon>Pseudomonadota</taxon>
        <taxon>Gammaproteobacteria</taxon>
        <taxon>Acidiferrobacterales</taxon>
        <taxon>Acidiferrobacteraceae</taxon>
        <taxon>Acidiferrobacter</taxon>
    </lineage>
</organism>
<comment type="cofactor">
    <cofactor evidence="1 9">
        <name>Mg(2+)</name>
        <dbReference type="ChEBI" id="CHEBI:18420"/>
    </cofactor>
</comment>
<evidence type="ECO:0000256" key="2">
    <source>
        <dbReference type="ARBA" id="ARBA00006205"/>
    </source>
</evidence>
<evidence type="ECO:0000259" key="11">
    <source>
        <dbReference type="Pfam" id="PF07685"/>
    </source>
</evidence>
<evidence type="ECO:0000313" key="12">
    <source>
        <dbReference type="EMBL" id="RCN59285.1"/>
    </source>
</evidence>
<proteinExistence type="inferred from homology"/>
<dbReference type="InterPro" id="IPR029062">
    <property type="entry name" value="Class_I_gatase-like"/>
</dbReference>
<dbReference type="Pfam" id="PF07685">
    <property type="entry name" value="GATase_3"/>
    <property type="match status" value="1"/>
</dbReference>
<dbReference type="PANTHER" id="PTHR43873">
    <property type="entry name" value="COBYRINATE A,C-DIAMIDE SYNTHASE"/>
    <property type="match status" value="1"/>
</dbReference>
<keyword evidence="6 9" id="KW-0067">ATP-binding</keyword>
<feature type="active site" description="Nucleophile" evidence="9">
    <location>
        <position position="327"/>
    </location>
</feature>
<evidence type="ECO:0000256" key="1">
    <source>
        <dbReference type="ARBA" id="ARBA00001946"/>
    </source>
</evidence>
<comment type="similarity">
    <text evidence="2">Belongs to the CobB/CobQ family. CobQ subfamily.</text>
</comment>
<dbReference type="InterPro" id="IPR011698">
    <property type="entry name" value="GATase_3"/>
</dbReference>
<keyword evidence="3 9" id="KW-0169">Cobalamin biosynthesis</keyword>
<keyword evidence="5 9" id="KW-0547">Nucleotide-binding</keyword>
<dbReference type="EMBL" id="PSYR01000001">
    <property type="protein sequence ID" value="RCN59285.1"/>
    <property type="molecule type" value="Genomic_DNA"/>
</dbReference>
<feature type="site" description="Increases nucleophilicity of active site Cys" evidence="9">
    <location>
        <position position="433"/>
    </location>
</feature>
<dbReference type="HAMAP" id="MF_00027">
    <property type="entry name" value="CobB_CbiA"/>
    <property type="match status" value="1"/>
</dbReference>
<dbReference type="GO" id="GO:0005524">
    <property type="term" value="F:ATP binding"/>
    <property type="evidence" value="ECO:0007669"/>
    <property type="project" value="UniProtKB-UniRule"/>
</dbReference>
<dbReference type="GO" id="GO:0009236">
    <property type="term" value="P:cobalamin biosynthetic process"/>
    <property type="evidence" value="ECO:0007669"/>
    <property type="project" value="UniProtKB-UniRule"/>
</dbReference>
<protein>
    <recommendedName>
        <fullName evidence="9">Cobyrinate a,c-diamide synthase</fullName>
        <ecNumber evidence="9">6.3.5.11</ecNumber>
    </recommendedName>
    <alternativeName>
        <fullName evidence="9">Cobyrinic acid a,c-diamide synthetase</fullName>
    </alternativeName>
</protein>
<sequence>MSARLYLSAAHKSSGKTTVAIGLTRALKDLGHVVQTYKKGPDYIDPLWLTAASGRACQNLDYHTMDAGEIGALYERAAIGADIRLIEGNKGLYDGVALDGSNSNAALVAQCATPVVLVIDCRGVSRGVAPLVIGYRHFDPSIAIAGVVLNRVGGARHEGKLRAVLQAYTDVPVLGAVHESADLAITERHLGLVPSGEWEGAEALIARLGRAIAAQVDVEAIARLGEDGRAPQGGPVARDGGRDVRIGIARDRAFSFYYPGDLEALEAAGAELVFFDTLNDTRLPEVDGLFLGGGFPETEAEELSANAALRAAIRTAIEAGMPAYAECGGLMYLTRRLSYEGRSYPMAGVIAADTVMEAKPAGHGYVRLKATAAHPWARGALDQGPLPAHEFHYSHLVNIAPDTVYAYEVTRGTGIVGRRDGIVYKNLLAGYAHLRDVASCPWTAAFVGFVRACRAQRALPSWVRSMPSGEARHVQAL</sequence>
<comment type="domain">
    <text evidence="9">Comprises of two domains. The C-terminal domain contains the binding site for glutamine and catalyzes the hydrolysis of this substrate to glutamate and ammonia. The N-terminal domain is anticipated to bind ATP and cobyrinate and catalyzes the ultimate synthesis of the diamide product. The ammonia produced via the glutaminase domain is probably translocated to the adjacent domain via a molecular tunnel, where it reacts with an activated intermediate.</text>
</comment>
<dbReference type="SUPFAM" id="SSF52317">
    <property type="entry name" value="Class I glutamine amidotransferase-like"/>
    <property type="match status" value="1"/>
</dbReference>
<comment type="miscellaneous">
    <text evidence="9">The a and c carboxylates of cobyrinate are activated for nucleophilic attack via formation of a phosphorylated intermediate by ATP. CbiA catalyzes first the amidation of the c-carboxylate, and then that of the a-carboxylate.</text>
</comment>
<evidence type="ECO:0000256" key="5">
    <source>
        <dbReference type="ARBA" id="ARBA00022741"/>
    </source>
</evidence>
<keyword evidence="13" id="KW-1185">Reference proteome</keyword>
<name>A0A368HML4_9GAMM</name>
<dbReference type="NCBIfam" id="TIGR00379">
    <property type="entry name" value="cobB"/>
    <property type="match status" value="1"/>
</dbReference>
<dbReference type="InterPro" id="IPR027417">
    <property type="entry name" value="P-loop_NTPase"/>
</dbReference>
<dbReference type="Proteomes" id="UP000253250">
    <property type="component" value="Unassembled WGS sequence"/>
</dbReference>
<comment type="function">
    <text evidence="9">Catalyzes the ATP-dependent amidation of the two carboxylate groups at positions a and c of cobyrinate, using either L-glutamine or ammonia as the nitrogen source.</text>
</comment>
<dbReference type="UniPathway" id="UPA00148">
    <property type="reaction ID" value="UER00231"/>
</dbReference>
<evidence type="ECO:0000313" key="13">
    <source>
        <dbReference type="Proteomes" id="UP000253250"/>
    </source>
</evidence>
<evidence type="ECO:0000256" key="8">
    <source>
        <dbReference type="ARBA" id="ARBA00022962"/>
    </source>
</evidence>
<dbReference type="NCBIfam" id="NF002204">
    <property type="entry name" value="PRK01077.1"/>
    <property type="match status" value="1"/>
</dbReference>
<dbReference type="Pfam" id="PF01656">
    <property type="entry name" value="CbiA"/>
    <property type="match status" value="1"/>
</dbReference>
<evidence type="ECO:0000256" key="3">
    <source>
        <dbReference type="ARBA" id="ARBA00022573"/>
    </source>
</evidence>
<dbReference type="EC" id="6.3.5.11" evidence="9"/>
<evidence type="ECO:0000259" key="10">
    <source>
        <dbReference type="Pfam" id="PF01656"/>
    </source>
</evidence>
<evidence type="ECO:0000256" key="9">
    <source>
        <dbReference type="HAMAP-Rule" id="MF_00027"/>
    </source>
</evidence>
<comment type="similarity">
    <text evidence="9">Belongs to the CobB/CbiA family.</text>
</comment>
<dbReference type="InterPro" id="IPR004484">
    <property type="entry name" value="CbiA/CobB_synth"/>
</dbReference>
<keyword evidence="4 9" id="KW-0436">Ligase</keyword>
<dbReference type="SUPFAM" id="SSF52540">
    <property type="entry name" value="P-loop containing nucleoside triphosphate hydrolases"/>
    <property type="match status" value="1"/>
</dbReference>
<accession>A0A368HML4</accession>
<comment type="catalytic activity">
    <reaction evidence="9">
        <text>cob(II)yrinate + 2 L-glutamine + 2 ATP + 2 H2O = cob(II)yrinate a,c diamide + 2 L-glutamate + 2 ADP + 2 phosphate + 2 H(+)</text>
        <dbReference type="Rhea" id="RHEA:26289"/>
        <dbReference type="ChEBI" id="CHEBI:15377"/>
        <dbReference type="ChEBI" id="CHEBI:15378"/>
        <dbReference type="ChEBI" id="CHEBI:29985"/>
        <dbReference type="ChEBI" id="CHEBI:30616"/>
        <dbReference type="ChEBI" id="CHEBI:43474"/>
        <dbReference type="ChEBI" id="CHEBI:58359"/>
        <dbReference type="ChEBI" id="CHEBI:58537"/>
        <dbReference type="ChEBI" id="CHEBI:58894"/>
        <dbReference type="ChEBI" id="CHEBI:456216"/>
        <dbReference type="EC" id="6.3.5.11"/>
    </reaction>
</comment>
<dbReference type="PROSITE" id="PS51274">
    <property type="entry name" value="GATASE_COBBQ"/>
    <property type="match status" value="1"/>
</dbReference>
<evidence type="ECO:0000256" key="4">
    <source>
        <dbReference type="ARBA" id="ARBA00022598"/>
    </source>
</evidence>
<dbReference type="Gene3D" id="3.40.50.300">
    <property type="entry name" value="P-loop containing nucleotide triphosphate hydrolases"/>
    <property type="match status" value="1"/>
</dbReference>
<evidence type="ECO:0000256" key="6">
    <source>
        <dbReference type="ARBA" id="ARBA00022840"/>
    </source>
</evidence>
<dbReference type="InterPro" id="IPR002586">
    <property type="entry name" value="CobQ/CobB/MinD/ParA_Nub-bd_dom"/>
</dbReference>
<dbReference type="Gene3D" id="3.40.50.880">
    <property type="match status" value="1"/>
</dbReference>
<reference evidence="12 13" key="1">
    <citation type="submission" date="2018-02" db="EMBL/GenBank/DDBJ databases">
        <title>Insights into the biology of acidophilic members of the Acidiferrobacteraceae family derived from comparative genomic analyses.</title>
        <authorList>
            <person name="Issotta F."/>
            <person name="Thyssen C."/>
            <person name="Mena C."/>
            <person name="Moya A."/>
            <person name="Bellenberg S."/>
            <person name="Sproer C."/>
            <person name="Covarrubias P.C."/>
            <person name="Sand W."/>
            <person name="Quatrini R."/>
            <person name="Vera M."/>
        </authorList>
    </citation>
    <scope>NUCLEOTIDE SEQUENCE [LARGE SCALE GENOMIC DNA]</scope>
    <source>
        <strain evidence="13">m-1</strain>
    </source>
</reference>